<accession>A0A058Z789</accession>
<dbReference type="PANTHER" id="PTHR47232:SF1">
    <property type="entry name" value="TRANSDUCIN FAMILY PROTEIN _ WD-40 REPEAT FAMILY PROTEIN"/>
    <property type="match status" value="1"/>
</dbReference>
<evidence type="ECO:0000313" key="3">
    <source>
        <dbReference type="EMBL" id="KCV70159.1"/>
    </source>
</evidence>
<organism evidence="3">
    <name type="scientific">Fonticula alba</name>
    <name type="common">Slime mold</name>
    <dbReference type="NCBI Taxonomy" id="691883"/>
    <lineage>
        <taxon>Eukaryota</taxon>
        <taxon>Rotosphaerida</taxon>
        <taxon>Fonticulaceae</taxon>
        <taxon>Fonticula</taxon>
    </lineage>
</organism>
<feature type="compositionally biased region" description="Polar residues" evidence="2">
    <location>
        <begin position="90"/>
        <end position="101"/>
    </location>
</feature>
<sequence length="934" mass="97377">MNRLPGLDEADTPAGPRSPLDALFDRPTRDEWSAASSGATTICPPGPLPKALPASWRVTTASPSMTAPPTNAILASPGSRPSVDRAITDVHQSGGQIPTTPSRHKRASSPAAALATPPARPLPRSPSIDALVPTIIDARKRPRPSDPSPNPLALALGPSTSQSEAAAGAHPPPPAATKALSSQPLPPPPTMATVAGMATSSLAEMLPMADFHATHSRVPPIEPMATVLASSPAAATPPAVQSLKSLIGSWSPSPDRGSGVPDGSPNATSTTGAALDPGLQALAPHLIVLPAASWQRVCAIAPMFSRHIGQLARTSAFTAGADAAVASPDFGSHDFPTADPLHSLVCLTRLTEDLLKELMAAEPRSLSDLLARQRATIGAGTGRPASPAMPANAPADGGSNPADLLRQLASSQELLPRFPANMAPHDLHVDPAPEGGPAPVDEQALVHVAPQLDAFPPTPDDASSPMILRRISTNFLPNATFRKPRELLVAPINADPRSASMKYIAITDLDGRLAFRSVSGTRLRSVFSASTVGADMTSGSDGARWIESAAWIDGGHTLACALEVGRDESTPKKPLPGGAASASAVNTRLASLAICPATQLLDRKGSTQSKETSPSAPKKRRTVQFVGSGGSESTEPPRFITLNGVLSRAGGPVERAVRVCALPSSDSHVNFLAASDAHQLHAVRVRRDAIGHRSSLSAGDRDTLESMPLRLYRSHTSSIRGLALAADGATAFSGGSDGRIFAFDVERSTSSSTETGRFGDGLVAEWSLGQRVGNLVAYPTNRHILLACMSASSNQLRFIDQRVAPRLPSDAHSYSTPEGELVFSWRDGEGENLSMYICPAISPDGNLVACGTSSALIRLWDVRNPRGTIGVSPGAHSSMTIPSEDPSSDSFRAGVAFSASHKRPVVRVAFHPHKNILFSLSTDRGLASNRLIFQ</sequence>
<feature type="region of interest" description="Disordered" evidence="2">
    <location>
        <begin position="603"/>
        <end position="637"/>
    </location>
</feature>
<dbReference type="GeneID" id="20528344"/>
<evidence type="ECO:0000256" key="2">
    <source>
        <dbReference type="SAM" id="MobiDB-lite"/>
    </source>
</evidence>
<name>A0A058Z789_FONAL</name>
<protein>
    <submittedName>
        <fullName evidence="3">Uncharacterized protein</fullName>
    </submittedName>
</protein>
<keyword evidence="1" id="KW-0853">WD repeat</keyword>
<feature type="region of interest" description="Disordered" evidence="2">
    <location>
        <begin position="1"/>
        <end position="48"/>
    </location>
</feature>
<dbReference type="SMART" id="SM00320">
    <property type="entry name" value="WD40"/>
    <property type="match status" value="3"/>
</dbReference>
<feature type="repeat" description="WD" evidence="1">
    <location>
        <begin position="712"/>
        <end position="753"/>
    </location>
</feature>
<dbReference type="InterPro" id="IPR015943">
    <property type="entry name" value="WD40/YVTN_repeat-like_dom_sf"/>
</dbReference>
<dbReference type="InterPro" id="IPR036322">
    <property type="entry name" value="WD40_repeat_dom_sf"/>
</dbReference>
<feature type="region of interest" description="Disordered" evidence="2">
    <location>
        <begin position="61"/>
        <end position="193"/>
    </location>
</feature>
<feature type="compositionally biased region" description="Low complexity" evidence="2">
    <location>
        <begin position="108"/>
        <end position="117"/>
    </location>
</feature>
<feature type="compositionally biased region" description="Low complexity" evidence="2">
    <location>
        <begin position="61"/>
        <end position="70"/>
    </location>
</feature>
<reference evidence="3" key="1">
    <citation type="submission" date="2013-04" db="EMBL/GenBank/DDBJ databases">
        <title>The Genome Sequence of Fonticula alba ATCC 38817.</title>
        <authorList>
            <consortium name="The Broad Institute Genomics Platform"/>
            <person name="Russ C."/>
            <person name="Cuomo C."/>
            <person name="Burger G."/>
            <person name="Gray M.W."/>
            <person name="Holland P.W.H."/>
            <person name="King N."/>
            <person name="Lang F.B.F."/>
            <person name="Roger A.J."/>
            <person name="Ruiz-Trillo I."/>
            <person name="Brown M."/>
            <person name="Walker B."/>
            <person name="Young S."/>
            <person name="Zeng Q."/>
            <person name="Gargeya S."/>
            <person name="Fitzgerald M."/>
            <person name="Haas B."/>
            <person name="Abouelleil A."/>
            <person name="Allen A.W."/>
            <person name="Alvarado L."/>
            <person name="Arachchi H.M."/>
            <person name="Berlin A.M."/>
            <person name="Chapman S.B."/>
            <person name="Gainer-Dewar J."/>
            <person name="Goldberg J."/>
            <person name="Griggs A."/>
            <person name="Gujja S."/>
            <person name="Hansen M."/>
            <person name="Howarth C."/>
            <person name="Imamovic A."/>
            <person name="Ireland A."/>
            <person name="Larimer J."/>
            <person name="McCowan C."/>
            <person name="Murphy C."/>
            <person name="Pearson M."/>
            <person name="Poon T.W."/>
            <person name="Priest M."/>
            <person name="Roberts A."/>
            <person name="Saif S."/>
            <person name="Shea T."/>
            <person name="Sisk P."/>
            <person name="Sykes S."/>
            <person name="Wortman J."/>
            <person name="Nusbaum C."/>
            <person name="Birren B."/>
        </authorList>
    </citation>
    <scope>NUCLEOTIDE SEQUENCE [LARGE SCALE GENOMIC DNA]</scope>
    <source>
        <strain evidence="3">ATCC 38817</strain>
    </source>
</reference>
<feature type="compositionally biased region" description="Low complexity" evidence="2">
    <location>
        <begin position="384"/>
        <end position="395"/>
    </location>
</feature>
<dbReference type="Gene3D" id="2.130.10.10">
    <property type="entry name" value="YVTN repeat-like/Quinoprotein amine dehydrogenase"/>
    <property type="match status" value="1"/>
</dbReference>
<dbReference type="STRING" id="691883.A0A058Z789"/>
<dbReference type="Pfam" id="PF00400">
    <property type="entry name" value="WD40"/>
    <property type="match status" value="2"/>
</dbReference>
<dbReference type="InterPro" id="IPR001680">
    <property type="entry name" value="WD40_rpt"/>
</dbReference>
<proteinExistence type="predicted"/>
<dbReference type="OrthoDB" id="1897642at2759"/>
<dbReference type="SUPFAM" id="SSF50978">
    <property type="entry name" value="WD40 repeat-like"/>
    <property type="match status" value="1"/>
</dbReference>
<evidence type="ECO:0000313" key="4">
    <source>
        <dbReference type="Proteomes" id="UP000030693"/>
    </source>
</evidence>
<dbReference type="Proteomes" id="UP000030693">
    <property type="component" value="Unassembled WGS sequence"/>
</dbReference>
<dbReference type="AlphaFoldDB" id="A0A058Z789"/>
<dbReference type="PROSITE" id="PS50082">
    <property type="entry name" value="WD_REPEATS_2"/>
    <property type="match status" value="1"/>
</dbReference>
<dbReference type="PANTHER" id="PTHR47232">
    <property type="entry name" value="TRANSDUCIN FAMILY PROTEIN / WD-40 REPEAT FAMILY PROTEIN"/>
    <property type="match status" value="1"/>
</dbReference>
<dbReference type="EMBL" id="KB932205">
    <property type="protein sequence ID" value="KCV70159.1"/>
    <property type="molecule type" value="Genomic_DNA"/>
</dbReference>
<keyword evidence="4" id="KW-1185">Reference proteome</keyword>
<feature type="compositionally biased region" description="Basic and acidic residues" evidence="2">
    <location>
        <begin position="23"/>
        <end position="32"/>
    </location>
</feature>
<evidence type="ECO:0000256" key="1">
    <source>
        <dbReference type="PROSITE-ProRule" id="PRU00221"/>
    </source>
</evidence>
<dbReference type="RefSeq" id="XP_009495765.1">
    <property type="nucleotide sequence ID" value="XM_009497490.1"/>
</dbReference>
<gene>
    <name evidence="3" type="ORF">H696_03619</name>
</gene>
<feature type="region of interest" description="Disordered" evidence="2">
    <location>
        <begin position="379"/>
        <end position="400"/>
    </location>
</feature>
<feature type="compositionally biased region" description="Polar residues" evidence="2">
    <location>
        <begin position="606"/>
        <end position="615"/>
    </location>
</feature>
<feature type="region of interest" description="Disordered" evidence="2">
    <location>
        <begin position="245"/>
        <end position="273"/>
    </location>
</feature>